<evidence type="ECO:0000313" key="1">
    <source>
        <dbReference type="EMBL" id="VUZ56753.1"/>
    </source>
</evidence>
<dbReference type="Proteomes" id="UP000321570">
    <property type="component" value="Unassembled WGS sequence"/>
</dbReference>
<protein>
    <submittedName>
        <fullName evidence="1">Uncharacterized protein</fullName>
    </submittedName>
</protein>
<proteinExistence type="predicted"/>
<evidence type="ECO:0000313" key="2">
    <source>
        <dbReference type="Proteomes" id="UP000321570"/>
    </source>
</evidence>
<keyword evidence="2" id="KW-1185">Reference proteome</keyword>
<gene>
    <name evidence="1" type="ORF">WMSIL1_LOCUS14344</name>
</gene>
<accession>A0A564ZCG7</accession>
<name>A0A564ZCG7_HYMDI</name>
<organism evidence="1 2">
    <name type="scientific">Hymenolepis diminuta</name>
    <name type="common">Rat tapeworm</name>
    <dbReference type="NCBI Taxonomy" id="6216"/>
    <lineage>
        <taxon>Eukaryota</taxon>
        <taxon>Metazoa</taxon>
        <taxon>Spiralia</taxon>
        <taxon>Lophotrochozoa</taxon>
        <taxon>Platyhelminthes</taxon>
        <taxon>Cestoda</taxon>
        <taxon>Eucestoda</taxon>
        <taxon>Cyclophyllidea</taxon>
        <taxon>Hymenolepididae</taxon>
        <taxon>Hymenolepis</taxon>
    </lineage>
</organism>
<dbReference type="AlphaFoldDB" id="A0A564ZCG7"/>
<dbReference type="EMBL" id="CABIJS010000708">
    <property type="protein sequence ID" value="VUZ56753.1"/>
    <property type="molecule type" value="Genomic_DNA"/>
</dbReference>
<sequence>MTICGEMKRLGFQSLKGWKMPPPPHDLSEINKQQCVTSCASLLSRELNFRHLF</sequence>
<reference evidence="1 2" key="1">
    <citation type="submission" date="2019-07" db="EMBL/GenBank/DDBJ databases">
        <authorList>
            <person name="Jastrzebski P J."/>
            <person name="Paukszto L."/>
            <person name="Jastrzebski P J."/>
        </authorList>
    </citation>
    <scope>NUCLEOTIDE SEQUENCE [LARGE SCALE GENOMIC DNA]</scope>
    <source>
        <strain evidence="1 2">WMS-il1</strain>
    </source>
</reference>